<dbReference type="InterPro" id="IPR006621">
    <property type="entry name" value="Nose-resist-to-fluoxetine_N"/>
</dbReference>
<feature type="transmembrane region" description="Helical" evidence="1">
    <location>
        <begin position="345"/>
        <end position="368"/>
    </location>
</feature>
<feature type="transmembrane region" description="Helical" evidence="1">
    <location>
        <begin position="312"/>
        <end position="333"/>
    </location>
</feature>
<dbReference type="Pfam" id="PF20146">
    <property type="entry name" value="NRF"/>
    <property type="match status" value="1"/>
</dbReference>
<dbReference type="AlphaFoldDB" id="A0A158R1F6"/>
<feature type="transmembrane region" description="Helical" evidence="1">
    <location>
        <begin position="485"/>
        <end position="505"/>
    </location>
</feature>
<reference evidence="3 4" key="2">
    <citation type="submission" date="2018-11" db="EMBL/GenBank/DDBJ databases">
        <authorList>
            <consortium name="Pathogen Informatics"/>
        </authorList>
    </citation>
    <scope>NUCLEOTIDE SEQUENCE [LARGE SCALE GENOMIC DNA]</scope>
</reference>
<feature type="transmembrane region" description="Helical" evidence="1">
    <location>
        <begin position="223"/>
        <end position="246"/>
    </location>
</feature>
<dbReference type="STRING" id="27835.A0A158R1F6"/>
<feature type="transmembrane region" description="Helical" evidence="1">
    <location>
        <begin position="410"/>
        <end position="430"/>
    </location>
</feature>
<feature type="transmembrane region" description="Helical" evidence="1">
    <location>
        <begin position="267"/>
        <end position="292"/>
    </location>
</feature>
<accession>A0A158R1F6</accession>
<dbReference type="PANTHER" id="PTHR11161">
    <property type="entry name" value="O-ACYLTRANSFERASE"/>
    <property type="match status" value="1"/>
</dbReference>
<keyword evidence="1" id="KW-0472">Membrane</keyword>
<dbReference type="PANTHER" id="PTHR11161:SF14">
    <property type="entry name" value="NOSE RESISTANT-TO-FLUOXETINE PROTEIN N-TERMINAL DOMAIN-CONTAINING PROTEIN"/>
    <property type="match status" value="1"/>
</dbReference>
<feature type="transmembrane region" description="Helical" evidence="1">
    <location>
        <begin position="565"/>
        <end position="588"/>
    </location>
</feature>
<organism evidence="5">
    <name type="scientific">Nippostrongylus brasiliensis</name>
    <name type="common">Rat hookworm</name>
    <dbReference type="NCBI Taxonomy" id="27835"/>
    <lineage>
        <taxon>Eukaryota</taxon>
        <taxon>Metazoa</taxon>
        <taxon>Ecdysozoa</taxon>
        <taxon>Nematoda</taxon>
        <taxon>Chromadorea</taxon>
        <taxon>Rhabditida</taxon>
        <taxon>Rhabditina</taxon>
        <taxon>Rhabditomorpha</taxon>
        <taxon>Strongyloidea</taxon>
        <taxon>Heligmosomidae</taxon>
        <taxon>Nippostrongylus</taxon>
    </lineage>
</organism>
<dbReference type="InterPro" id="IPR052728">
    <property type="entry name" value="O2_lipid_transport_reg"/>
</dbReference>
<evidence type="ECO:0000256" key="1">
    <source>
        <dbReference type="SAM" id="Phobius"/>
    </source>
</evidence>
<dbReference type="WBParaSite" id="NBR_0001369101-mRNA-1">
    <property type="protein sequence ID" value="NBR_0001369101-mRNA-1"/>
    <property type="gene ID" value="NBR_0001369101"/>
</dbReference>
<dbReference type="SMART" id="SM00703">
    <property type="entry name" value="NRF"/>
    <property type="match status" value="1"/>
</dbReference>
<name>A0A158R1F6_NIPBR</name>
<sequence length="674" mass="75493">MTNWRPTTCADSVSNIQSDLKLLLDFYLSTSAIYQFIAWNAEVGHSARRVGEDLSKDVAALPIHLRYLCLFPLSTSSATETSPSRSVQVTVHSALESRDNARVLSILVQGNFSRQLEVDEQCRLGFEKLFCATDDTLGWDSLGKPAAGVSDGNYYWLGDYELCTQLRSSGQFDGQYCRVELEIPDALVEERCPQTDPLAIVLGVCVPRSCTDEHLHRLAEGALAVWVLLQIFATALNSQSSFWMCLNIKANTNRALSTKRAPQNLHALHGLEFITFIWLVIAMVYNLMLPYIENVAFSYDALPSVAAHLTNNYSYLIDGLLALSALYTTYLLYGNVATIADVIGVIKVTLIRFWPAYVFCVLFMWILFPELSAGPLWIHTDTVERCSSSWWKNILFINNFFGVKNTCLDFGYVVSLEAIYFVPLVVLIYLARTKLLLAKVIAVVIMLLSTSYTFYVAYMGALPPAPLLTAEPLSMERMERMLDELLVSPLTRVSPTLVAFLFGVCMWNEDGLIYRNIFGKVFTVLLSLLATTAGLFVAFSLLPFATSSVGHPLFLAFYAAFHRPLWAGSLLTFLYLSHHGSFAWIHAILTWRIFSPLSKLTWIAIVFVEPIVLFFFSALHRPSYATNWSTIYAAVSASTMAYLAALAVDIFLTRPIRCLLDREQLHRYKSAASG</sequence>
<reference evidence="5" key="1">
    <citation type="submission" date="2016-04" db="UniProtKB">
        <authorList>
            <consortium name="WormBaseParasite"/>
        </authorList>
    </citation>
    <scope>IDENTIFICATION</scope>
</reference>
<keyword evidence="4" id="KW-1185">Reference proteome</keyword>
<evidence type="ECO:0000313" key="5">
    <source>
        <dbReference type="WBParaSite" id="NBR_0001369101-mRNA-1"/>
    </source>
</evidence>
<feature type="transmembrane region" description="Helical" evidence="1">
    <location>
        <begin position="600"/>
        <end position="619"/>
    </location>
</feature>
<feature type="domain" description="Nose resistant-to-fluoxetine protein N-terminal" evidence="2">
    <location>
        <begin position="119"/>
        <end position="235"/>
    </location>
</feature>
<evidence type="ECO:0000313" key="3">
    <source>
        <dbReference type="EMBL" id="VDL77281.1"/>
    </source>
</evidence>
<gene>
    <name evidence="3" type="ORF">NBR_LOCUS13692</name>
</gene>
<proteinExistence type="predicted"/>
<feature type="transmembrane region" description="Helical" evidence="1">
    <location>
        <begin position="437"/>
        <end position="458"/>
    </location>
</feature>
<evidence type="ECO:0000259" key="2">
    <source>
        <dbReference type="SMART" id="SM00703"/>
    </source>
</evidence>
<keyword evidence="1" id="KW-1133">Transmembrane helix</keyword>
<dbReference type="Proteomes" id="UP000271162">
    <property type="component" value="Unassembled WGS sequence"/>
</dbReference>
<dbReference type="OMA" id="WWKNILF"/>
<protein>
    <submittedName>
        <fullName evidence="5">NRF domain-containing protein</fullName>
    </submittedName>
</protein>
<evidence type="ECO:0000313" key="4">
    <source>
        <dbReference type="Proteomes" id="UP000271162"/>
    </source>
</evidence>
<feature type="transmembrane region" description="Helical" evidence="1">
    <location>
        <begin position="517"/>
        <end position="545"/>
    </location>
</feature>
<dbReference type="EMBL" id="UYSL01021118">
    <property type="protein sequence ID" value="VDL77281.1"/>
    <property type="molecule type" value="Genomic_DNA"/>
</dbReference>
<keyword evidence="1" id="KW-0812">Transmembrane</keyword>
<feature type="transmembrane region" description="Helical" evidence="1">
    <location>
        <begin position="631"/>
        <end position="652"/>
    </location>
</feature>